<dbReference type="AlphaFoldDB" id="A0A238IVZ0"/>
<dbReference type="Proteomes" id="UP000201838">
    <property type="component" value="Unassembled WGS sequence"/>
</dbReference>
<dbReference type="PANTHER" id="PTHR46558">
    <property type="entry name" value="TRACRIPTIONAL REGULATORY PROTEIN-RELATED-RELATED"/>
    <property type="match status" value="1"/>
</dbReference>
<accession>A0A238IVZ0</accession>
<dbReference type="Gene3D" id="1.10.260.40">
    <property type="entry name" value="lambda repressor-like DNA-binding domains"/>
    <property type="match status" value="1"/>
</dbReference>
<keyword evidence="4" id="KW-1185">Reference proteome</keyword>
<evidence type="ECO:0000259" key="2">
    <source>
        <dbReference type="PROSITE" id="PS50943"/>
    </source>
</evidence>
<dbReference type="InterPro" id="IPR010982">
    <property type="entry name" value="Lambda_DNA-bd_dom_sf"/>
</dbReference>
<dbReference type="InterPro" id="IPR001387">
    <property type="entry name" value="Cro/C1-type_HTH"/>
</dbReference>
<dbReference type="PROSITE" id="PS50943">
    <property type="entry name" value="HTH_CROC1"/>
    <property type="match status" value="1"/>
</dbReference>
<name>A0A238IVZ0_9RHOB</name>
<evidence type="ECO:0000313" key="4">
    <source>
        <dbReference type="Proteomes" id="UP000201838"/>
    </source>
</evidence>
<gene>
    <name evidence="3" type="primary">immR</name>
    <name evidence="3" type="ORF">BOA8489_00767</name>
</gene>
<dbReference type="EMBL" id="FXXQ01000002">
    <property type="protein sequence ID" value="SMX22669.1"/>
    <property type="molecule type" value="Genomic_DNA"/>
</dbReference>
<sequence>MSETTTSDWYSDETATFGDRVAAAREGQGLNQKELAKKLGIGLKTLEHWENDVAEPRANKLQMLSGVLNVSIPWLLTGEGQAPDDVLEEDPYDLSDVMTEMRVLRMQMSQAAERIGVLEKRLKTAISEQAA</sequence>
<protein>
    <submittedName>
        <fullName evidence="3">HTH-type transcriptional regulator ImmR</fullName>
    </submittedName>
</protein>
<dbReference type="Pfam" id="PF01381">
    <property type="entry name" value="HTH_3"/>
    <property type="match status" value="1"/>
</dbReference>
<dbReference type="PANTHER" id="PTHR46558:SF4">
    <property type="entry name" value="DNA-BIDING PHAGE PROTEIN"/>
    <property type="match status" value="1"/>
</dbReference>
<organism evidence="3 4">
    <name type="scientific">Boseongicola aestuarii</name>
    <dbReference type="NCBI Taxonomy" id="1470561"/>
    <lineage>
        <taxon>Bacteria</taxon>
        <taxon>Pseudomonadati</taxon>
        <taxon>Pseudomonadota</taxon>
        <taxon>Alphaproteobacteria</taxon>
        <taxon>Rhodobacterales</taxon>
        <taxon>Paracoccaceae</taxon>
        <taxon>Boseongicola</taxon>
    </lineage>
</organism>
<keyword evidence="1" id="KW-0238">DNA-binding</keyword>
<dbReference type="CDD" id="cd00093">
    <property type="entry name" value="HTH_XRE"/>
    <property type="match status" value="1"/>
</dbReference>
<dbReference type="OrthoDB" id="5659783at2"/>
<dbReference type="SMART" id="SM00530">
    <property type="entry name" value="HTH_XRE"/>
    <property type="match status" value="1"/>
</dbReference>
<feature type="domain" description="HTH cro/C1-type" evidence="2">
    <location>
        <begin position="21"/>
        <end position="75"/>
    </location>
</feature>
<evidence type="ECO:0000313" key="3">
    <source>
        <dbReference type="EMBL" id="SMX22669.1"/>
    </source>
</evidence>
<reference evidence="3 4" key="1">
    <citation type="submission" date="2017-05" db="EMBL/GenBank/DDBJ databases">
        <authorList>
            <person name="Song R."/>
            <person name="Chenine A.L."/>
            <person name="Ruprecht R.M."/>
        </authorList>
    </citation>
    <scope>NUCLEOTIDE SEQUENCE [LARGE SCALE GENOMIC DNA]</scope>
    <source>
        <strain evidence="3 4">CECT 8489</strain>
    </source>
</reference>
<evidence type="ECO:0000256" key="1">
    <source>
        <dbReference type="ARBA" id="ARBA00023125"/>
    </source>
</evidence>
<proteinExistence type="predicted"/>
<dbReference type="RefSeq" id="WP_093972652.1">
    <property type="nucleotide sequence ID" value="NZ_FXXQ01000002.1"/>
</dbReference>
<dbReference type="SUPFAM" id="SSF47413">
    <property type="entry name" value="lambda repressor-like DNA-binding domains"/>
    <property type="match status" value="1"/>
</dbReference>
<dbReference type="GO" id="GO:0003677">
    <property type="term" value="F:DNA binding"/>
    <property type="evidence" value="ECO:0007669"/>
    <property type="project" value="UniProtKB-KW"/>
</dbReference>